<name>A0ABS3BM91_9BACT</name>
<dbReference type="EMBL" id="JAFKCW010000001">
    <property type="protein sequence ID" value="MBN7799954.1"/>
    <property type="molecule type" value="Genomic_DNA"/>
</dbReference>
<dbReference type="Gene3D" id="1.10.357.10">
    <property type="entry name" value="Tetracycline Repressor, domain 2"/>
    <property type="match status" value="1"/>
</dbReference>
<organism evidence="6 7">
    <name type="scientific">Algoriphagus aestuariicola</name>
    <dbReference type="NCBI Taxonomy" id="1852016"/>
    <lineage>
        <taxon>Bacteria</taxon>
        <taxon>Pseudomonadati</taxon>
        <taxon>Bacteroidota</taxon>
        <taxon>Cytophagia</taxon>
        <taxon>Cytophagales</taxon>
        <taxon>Cyclobacteriaceae</taxon>
        <taxon>Algoriphagus</taxon>
    </lineage>
</organism>
<keyword evidence="3" id="KW-0804">Transcription</keyword>
<dbReference type="InterPro" id="IPR011075">
    <property type="entry name" value="TetR_C"/>
</dbReference>
<keyword evidence="1" id="KW-0805">Transcription regulation</keyword>
<dbReference type="Proteomes" id="UP000664698">
    <property type="component" value="Unassembled WGS sequence"/>
</dbReference>
<comment type="caution">
    <text evidence="6">The sequence shown here is derived from an EMBL/GenBank/DDBJ whole genome shotgun (WGS) entry which is preliminary data.</text>
</comment>
<accession>A0ABS3BM91</accession>
<dbReference type="Pfam" id="PF00440">
    <property type="entry name" value="TetR_N"/>
    <property type="match status" value="1"/>
</dbReference>
<dbReference type="PRINTS" id="PR00455">
    <property type="entry name" value="HTHTETR"/>
</dbReference>
<reference evidence="6 7" key="1">
    <citation type="submission" date="2021-03" db="EMBL/GenBank/DDBJ databases">
        <title>novel species isolated from a fishpond in China.</title>
        <authorList>
            <person name="Lu H."/>
            <person name="Cai Z."/>
        </authorList>
    </citation>
    <scope>NUCLEOTIDE SEQUENCE [LARGE SCALE GENOMIC DNA]</scope>
    <source>
        <strain evidence="6 7">JCM 31546</strain>
    </source>
</reference>
<protein>
    <submittedName>
        <fullName evidence="6">TetR/AcrR family transcriptional regulator</fullName>
    </submittedName>
</protein>
<dbReference type="Pfam" id="PF16925">
    <property type="entry name" value="TetR_C_13"/>
    <property type="match status" value="1"/>
</dbReference>
<gene>
    <name evidence="6" type="ORF">J0A67_03730</name>
</gene>
<evidence type="ECO:0000256" key="3">
    <source>
        <dbReference type="ARBA" id="ARBA00023163"/>
    </source>
</evidence>
<dbReference type="PROSITE" id="PS50977">
    <property type="entry name" value="HTH_TETR_2"/>
    <property type="match status" value="1"/>
</dbReference>
<evidence type="ECO:0000313" key="7">
    <source>
        <dbReference type="Proteomes" id="UP000664698"/>
    </source>
</evidence>
<sequence length="197" mass="22063">MSKADQTRQFIIESTATLFNKNGYSGTSLSDMTKATGLTKGSIYGNFKNKEEVAIEVFKHNSGLLAKKMETAMSLESSFYGKLTAFTEFYRNNWASMLERGGCPLLNTATEMDDALPFMKSTVRHSFTRLSDRVERLIEQGKTEGEFRENANGATYASLFIMLIEGGILLSKTFENPAHLNQALDRVLKIIDEELTK</sequence>
<dbReference type="PANTHER" id="PTHR47506:SF3">
    <property type="entry name" value="HTH-TYPE TRANSCRIPTIONAL REGULATOR LMRA"/>
    <property type="match status" value="1"/>
</dbReference>
<evidence type="ECO:0000256" key="1">
    <source>
        <dbReference type="ARBA" id="ARBA00023015"/>
    </source>
</evidence>
<dbReference type="PANTHER" id="PTHR47506">
    <property type="entry name" value="TRANSCRIPTIONAL REGULATORY PROTEIN"/>
    <property type="match status" value="1"/>
</dbReference>
<feature type="domain" description="HTH tetR-type" evidence="5">
    <location>
        <begin position="5"/>
        <end position="65"/>
    </location>
</feature>
<proteinExistence type="predicted"/>
<evidence type="ECO:0000256" key="4">
    <source>
        <dbReference type="PROSITE-ProRule" id="PRU00335"/>
    </source>
</evidence>
<dbReference type="InterPro" id="IPR009057">
    <property type="entry name" value="Homeodomain-like_sf"/>
</dbReference>
<dbReference type="InterPro" id="IPR036271">
    <property type="entry name" value="Tet_transcr_reg_TetR-rel_C_sf"/>
</dbReference>
<dbReference type="SUPFAM" id="SSF48498">
    <property type="entry name" value="Tetracyclin repressor-like, C-terminal domain"/>
    <property type="match status" value="1"/>
</dbReference>
<dbReference type="SUPFAM" id="SSF46689">
    <property type="entry name" value="Homeodomain-like"/>
    <property type="match status" value="1"/>
</dbReference>
<dbReference type="RefSeq" id="WP_206567923.1">
    <property type="nucleotide sequence ID" value="NZ_JAFKCW010000001.1"/>
</dbReference>
<keyword evidence="7" id="KW-1185">Reference proteome</keyword>
<keyword evidence="2 4" id="KW-0238">DNA-binding</keyword>
<dbReference type="InterPro" id="IPR001647">
    <property type="entry name" value="HTH_TetR"/>
</dbReference>
<evidence type="ECO:0000313" key="6">
    <source>
        <dbReference type="EMBL" id="MBN7799954.1"/>
    </source>
</evidence>
<feature type="DNA-binding region" description="H-T-H motif" evidence="4">
    <location>
        <begin position="28"/>
        <end position="47"/>
    </location>
</feature>
<evidence type="ECO:0000259" key="5">
    <source>
        <dbReference type="PROSITE" id="PS50977"/>
    </source>
</evidence>
<evidence type="ECO:0000256" key="2">
    <source>
        <dbReference type="ARBA" id="ARBA00023125"/>
    </source>
</evidence>